<evidence type="ECO:0000256" key="2">
    <source>
        <dbReference type="SAM" id="Phobius"/>
    </source>
</evidence>
<evidence type="ECO:0000256" key="1">
    <source>
        <dbReference type="SAM" id="MobiDB-lite"/>
    </source>
</evidence>
<reference evidence="4" key="1">
    <citation type="journal article" date="2020" name="Appl. Environ. Microbiol.">
        <title>Diazotrophic Anaeromyxobacter Isolates from Soils.</title>
        <authorList>
            <person name="Masuda Y."/>
            <person name="Yamanaka H."/>
            <person name="Xu Z.X."/>
            <person name="Shiratori Y."/>
            <person name="Aono T."/>
            <person name="Amachi S."/>
            <person name="Senoo K."/>
            <person name="Itoh H."/>
        </authorList>
    </citation>
    <scope>NUCLEOTIDE SEQUENCE [LARGE SCALE GENOMIC DNA]</scope>
    <source>
        <strain evidence="4">R267</strain>
    </source>
</reference>
<proteinExistence type="predicted"/>
<protein>
    <recommendedName>
        <fullName evidence="5">DUF3618 domain-containing protein</fullName>
    </recommendedName>
</protein>
<dbReference type="EMBL" id="BJTG01000002">
    <property type="protein sequence ID" value="GEJ56113.1"/>
    <property type="molecule type" value="Genomic_DNA"/>
</dbReference>
<feature type="transmembrane region" description="Helical" evidence="2">
    <location>
        <begin position="58"/>
        <end position="80"/>
    </location>
</feature>
<feature type="compositionally biased region" description="Low complexity" evidence="1">
    <location>
        <begin position="145"/>
        <end position="154"/>
    </location>
</feature>
<sequence length="164" mass="17590">MGERADGVKPGRAVARPSHEVAGEISSLRGELGELVDELDRRRRALFDVRAQLRAHPVAISLAGLAVAAVLGGSVALLVYNGRRKQRRSYKARQLRVAVGRMMEHPERVGRGEAPPGEKILAAVGTAIATLLVKRALERAVPSPRARAARAAQADGHPEARPRP</sequence>
<evidence type="ECO:0000313" key="4">
    <source>
        <dbReference type="Proteomes" id="UP000503640"/>
    </source>
</evidence>
<feature type="region of interest" description="Disordered" evidence="1">
    <location>
        <begin position="141"/>
        <end position="164"/>
    </location>
</feature>
<accession>A0A7I9VIE5</accession>
<keyword evidence="2" id="KW-0472">Membrane</keyword>
<evidence type="ECO:0008006" key="5">
    <source>
        <dbReference type="Google" id="ProtNLM"/>
    </source>
</evidence>
<comment type="caution">
    <text evidence="3">The sequence shown here is derived from an EMBL/GenBank/DDBJ whole genome shotgun (WGS) entry which is preliminary data.</text>
</comment>
<gene>
    <name evidence="3" type="ORF">AMYX_08540</name>
</gene>
<dbReference type="AlphaFoldDB" id="A0A7I9VIE5"/>
<keyword evidence="2" id="KW-0812">Transmembrane</keyword>
<dbReference type="Proteomes" id="UP000503640">
    <property type="component" value="Unassembled WGS sequence"/>
</dbReference>
<keyword evidence="4" id="KW-1185">Reference proteome</keyword>
<name>A0A7I9VIE5_9BACT</name>
<keyword evidence="2" id="KW-1133">Transmembrane helix</keyword>
<evidence type="ECO:0000313" key="3">
    <source>
        <dbReference type="EMBL" id="GEJ56113.1"/>
    </source>
</evidence>
<organism evidence="3 4">
    <name type="scientific">Anaeromyxobacter diazotrophicus</name>
    <dbReference type="NCBI Taxonomy" id="2590199"/>
    <lineage>
        <taxon>Bacteria</taxon>
        <taxon>Pseudomonadati</taxon>
        <taxon>Myxococcota</taxon>
        <taxon>Myxococcia</taxon>
        <taxon>Myxococcales</taxon>
        <taxon>Cystobacterineae</taxon>
        <taxon>Anaeromyxobacteraceae</taxon>
        <taxon>Anaeromyxobacter</taxon>
    </lineage>
</organism>